<dbReference type="GO" id="GO:0032456">
    <property type="term" value="P:endocytic recycling"/>
    <property type="evidence" value="ECO:0007669"/>
    <property type="project" value="InterPro"/>
</dbReference>
<gene>
    <name evidence="7" type="ORF">Ocin01_09768</name>
</gene>
<dbReference type="PANTHER" id="PTHR13258:SF0">
    <property type="entry name" value="SYNDETIN"/>
    <property type="match status" value="1"/>
</dbReference>
<feature type="domain" description="Vacuolar protein sorting-associated protein 54 N-terminal" evidence="6">
    <location>
        <begin position="71"/>
        <end position="365"/>
    </location>
</feature>
<name>A0A1D2MVU5_ORCCI</name>
<dbReference type="STRING" id="48709.A0A1D2MVU5"/>
<accession>A0A1D2MVU5</accession>
<organism evidence="7 8">
    <name type="scientific">Orchesella cincta</name>
    <name type="common">Springtail</name>
    <name type="synonym">Podura cincta</name>
    <dbReference type="NCBI Taxonomy" id="48709"/>
    <lineage>
        <taxon>Eukaryota</taxon>
        <taxon>Metazoa</taxon>
        <taxon>Ecdysozoa</taxon>
        <taxon>Arthropoda</taxon>
        <taxon>Hexapoda</taxon>
        <taxon>Collembola</taxon>
        <taxon>Entomobryomorpha</taxon>
        <taxon>Entomobryoidea</taxon>
        <taxon>Orchesellidae</taxon>
        <taxon>Orchesellinae</taxon>
        <taxon>Orchesella</taxon>
    </lineage>
</organism>
<evidence type="ECO:0000256" key="2">
    <source>
        <dbReference type="ARBA" id="ARBA00022927"/>
    </source>
</evidence>
<keyword evidence="3" id="KW-0175">Coiled coil</keyword>
<comment type="caution">
    <text evidence="7">The sequence shown here is derived from an EMBL/GenBank/DDBJ whole genome shotgun (WGS) entry which is preliminary data.</text>
</comment>
<dbReference type="EMBL" id="LJIJ01000490">
    <property type="protein sequence ID" value="ODM96914.1"/>
    <property type="molecule type" value="Genomic_DNA"/>
</dbReference>
<keyword evidence="1" id="KW-0813">Transport</keyword>
<keyword evidence="8" id="KW-1185">Reference proteome</keyword>
<dbReference type="OMA" id="MAKVKWD"/>
<evidence type="ECO:0000259" key="5">
    <source>
        <dbReference type="Pfam" id="PF10474"/>
    </source>
</evidence>
<evidence type="ECO:0000259" key="6">
    <source>
        <dbReference type="Pfam" id="PF10475"/>
    </source>
</evidence>
<sequence length="925" mass="106316">MSLDFKKKFKNFLQKEGIQKVQKVLSPTSHSAGGSGDSLVPSVPIKPISRDPDAELRSCPSDPEADEAILKSINPSFFGADEKEQFDASQYELEKLPDVLDREYIQSARQRVLKELTVVSKKVFQLILEKQCSYTGEIQRVREIEDELEAALFTCKESRNDMRIAKQQFTTKSLGILANYRRRQAAVLLLKSLRTIGTLQRTEIRLREMLLEGDYPGAIQLLIECQQAAVTYNHFKCISELSKKLQETQENAEEQLDVALSKVCLHFDERHYGKLQRAYQLLGKTQTCMDQLLMHYASAIHNTAFSVVHGFAELCRVDDQPINLQKKQYQDLCSCLTPDIFLPCLVDLCKALWKILLSYRKLILWHKAMSESSEDKDGETYLNQEYVNQKLQNGSSHIWQDIQTKIKTFLLAFDFTGFKVDEFMQILSVIHSLKEVGFEFCESESDSLQDCIRQASLRYFLRYHEAKLDELRIFLESEGWQVCPVRSDFDACQLQVSELEFKFLSASESLSKQTSPTKRKSCFVVYSESGTPFDIQKEESEENIYEEGRNHISEKSVDEESKYDSEDHSENSVIITNTTLSIMRLYGRYLHMMHLLKSIAYDVAVCMCQLFEYYFYTIYVFFISENNDIPIESLTNAQLRVALTRIKDNLILKDSDSAIGNGKVRHPNFQDLIDFKDEATLYGLAERIVASESAIYIASQLDRLKTYMQAHIPESNWESIAQLIDQAVIVSLELRKPIFAGVSCKAVDFPSIVSQMDKVNWEVKELMSLHSGYVDVLLRALQIFAMKVGTVSERVNIPNAVHSVLWEQIFRFCCRVFVDGYSNAKKCSNSGRGLMQLDFTQFLSKLEKISPISVKALPDREYVEMYVKAFYMPDTVMEEWLQQHSEYTSKQLNSLVNCAMQGNKRSKQRLVAVIEELEKSKRVTS</sequence>
<dbReference type="GO" id="GO:0000149">
    <property type="term" value="F:SNARE binding"/>
    <property type="evidence" value="ECO:0007669"/>
    <property type="project" value="TreeGrafter"/>
</dbReference>
<dbReference type="Pfam" id="PF10475">
    <property type="entry name" value="Vps54_N"/>
    <property type="match status" value="1"/>
</dbReference>
<protein>
    <submittedName>
        <fullName evidence="7">Syndetin</fullName>
    </submittedName>
</protein>
<feature type="domain" description="Syndetin C-terminal" evidence="5">
    <location>
        <begin position="681"/>
        <end position="915"/>
    </location>
</feature>
<dbReference type="GO" id="GO:1990745">
    <property type="term" value="C:EARP complex"/>
    <property type="evidence" value="ECO:0007669"/>
    <property type="project" value="InterPro"/>
</dbReference>
<feature type="region of interest" description="Disordered" evidence="4">
    <location>
        <begin position="25"/>
        <end position="44"/>
    </location>
</feature>
<keyword evidence="2" id="KW-0653">Protein transport</keyword>
<proteinExistence type="predicted"/>
<evidence type="ECO:0000256" key="1">
    <source>
        <dbReference type="ARBA" id="ARBA00022448"/>
    </source>
</evidence>
<dbReference type="Proteomes" id="UP000094527">
    <property type="component" value="Unassembled WGS sequence"/>
</dbReference>
<dbReference type="GO" id="GO:0042147">
    <property type="term" value="P:retrograde transport, endosome to Golgi"/>
    <property type="evidence" value="ECO:0007669"/>
    <property type="project" value="InterPro"/>
</dbReference>
<dbReference type="PANTHER" id="PTHR13258">
    <property type="entry name" value="SYNDETIN"/>
    <property type="match status" value="1"/>
</dbReference>
<dbReference type="AlphaFoldDB" id="A0A1D2MVU5"/>
<dbReference type="OrthoDB" id="10263345at2759"/>
<dbReference type="GO" id="GO:0005829">
    <property type="term" value="C:cytosol"/>
    <property type="evidence" value="ECO:0007669"/>
    <property type="project" value="GOC"/>
</dbReference>
<evidence type="ECO:0000313" key="8">
    <source>
        <dbReference type="Proteomes" id="UP000094527"/>
    </source>
</evidence>
<dbReference type="InterPro" id="IPR019515">
    <property type="entry name" value="VPS54_N"/>
</dbReference>
<evidence type="ECO:0000313" key="7">
    <source>
        <dbReference type="EMBL" id="ODM96914.1"/>
    </source>
</evidence>
<dbReference type="InterPro" id="IPR019514">
    <property type="entry name" value="Syndetin_C"/>
</dbReference>
<evidence type="ECO:0000256" key="3">
    <source>
        <dbReference type="ARBA" id="ARBA00023054"/>
    </source>
</evidence>
<reference evidence="7 8" key="1">
    <citation type="journal article" date="2016" name="Genome Biol. Evol.">
        <title>Gene Family Evolution Reflects Adaptation to Soil Environmental Stressors in the Genome of the Collembolan Orchesella cincta.</title>
        <authorList>
            <person name="Faddeeva-Vakhrusheva A."/>
            <person name="Derks M.F."/>
            <person name="Anvar S.Y."/>
            <person name="Agamennone V."/>
            <person name="Suring W."/>
            <person name="Smit S."/>
            <person name="van Straalen N.M."/>
            <person name="Roelofs D."/>
        </authorList>
    </citation>
    <scope>NUCLEOTIDE SEQUENCE [LARGE SCALE GENOMIC DNA]</scope>
    <source>
        <tissue evidence="7">Mixed pool</tissue>
    </source>
</reference>
<dbReference type="GO" id="GO:0015031">
    <property type="term" value="P:protein transport"/>
    <property type="evidence" value="ECO:0007669"/>
    <property type="project" value="UniProtKB-KW"/>
</dbReference>
<dbReference type="Pfam" id="PF10474">
    <property type="entry name" value="Syndetin_C"/>
    <property type="match status" value="1"/>
</dbReference>
<evidence type="ECO:0000256" key="4">
    <source>
        <dbReference type="SAM" id="MobiDB-lite"/>
    </source>
</evidence>
<dbReference type="InterPro" id="IPR040047">
    <property type="entry name" value="VPS50"/>
</dbReference>